<dbReference type="GO" id="GO:0048188">
    <property type="term" value="C:Set1C/COMPASS complex"/>
    <property type="evidence" value="ECO:0007669"/>
    <property type="project" value="EnsemblFungi"/>
</dbReference>
<dbReference type="HOGENOM" id="CLU_2777695_0_0_1"/>
<dbReference type="KEGG" id="tdl:TDEL_0A04610"/>
<evidence type="ECO:0000256" key="3">
    <source>
        <dbReference type="ARBA" id="ARBA00023242"/>
    </source>
</evidence>
<keyword evidence="3" id="KW-0539">Nucleus</keyword>
<evidence type="ECO:0000313" key="5">
    <source>
        <dbReference type="Proteomes" id="UP000005627"/>
    </source>
</evidence>
<dbReference type="GO" id="GO:0000781">
    <property type="term" value="C:chromosome, telomeric region"/>
    <property type="evidence" value="ECO:0007669"/>
    <property type="project" value="GOC"/>
</dbReference>
<dbReference type="AlphaFoldDB" id="G8ZME9"/>
<dbReference type="InterPro" id="IPR007858">
    <property type="entry name" value="Dpy-30_motif"/>
</dbReference>
<accession>G8ZME9</accession>
<dbReference type="CDD" id="cd22965">
    <property type="entry name" value="DD_DPY30_SDC1"/>
    <property type="match status" value="1"/>
</dbReference>
<comment type="subcellular location">
    <subcellularLocation>
        <location evidence="1">Nucleus</location>
    </subcellularLocation>
</comment>
<sequence length="69" mass="7868">MNEEQPRHDDLNLVNLPETVGGSQTRKYLNQNVVPHLLNGMRLIATEKPQDPLRVLGEYLIKQSESSKN</sequence>
<reference evidence="4 5" key="1">
    <citation type="journal article" date="2011" name="Proc. Natl. Acad. Sci. U.S.A.">
        <title>Evolutionary erosion of yeast sex chromosomes by mating-type switching accidents.</title>
        <authorList>
            <person name="Gordon J.L."/>
            <person name="Armisen D."/>
            <person name="Proux-Wera E."/>
            <person name="Oheigeartaigh S.S."/>
            <person name="Byrne K.P."/>
            <person name="Wolfe K.H."/>
        </authorList>
    </citation>
    <scope>NUCLEOTIDE SEQUENCE [LARGE SCALE GENOMIC DNA]</scope>
    <source>
        <strain evidence="5">ATCC 10662 / CBS 1146 / NBRC 0425 / NCYC 2629 / NRRL Y-866</strain>
    </source>
</reference>
<evidence type="ECO:0000256" key="1">
    <source>
        <dbReference type="ARBA" id="ARBA00004123"/>
    </source>
</evidence>
<dbReference type="Gene3D" id="1.20.890.10">
    <property type="entry name" value="cAMP-dependent protein kinase regulatory subunit, dimerization-anchoring domain"/>
    <property type="match status" value="1"/>
</dbReference>
<dbReference type="GO" id="GO:0031509">
    <property type="term" value="P:subtelomeric heterochromatin formation"/>
    <property type="evidence" value="ECO:0007669"/>
    <property type="project" value="EnsemblFungi"/>
</dbReference>
<dbReference type="Pfam" id="PF05186">
    <property type="entry name" value="Dpy-30"/>
    <property type="match status" value="1"/>
</dbReference>
<dbReference type="InParanoid" id="G8ZME9"/>
<dbReference type="GeneID" id="11503100"/>
<gene>
    <name evidence="4" type="primary">TDEL0A04610</name>
    <name evidence="4" type="ORF">TDEL_0A04610</name>
</gene>
<dbReference type="OrthoDB" id="417678at2759"/>
<dbReference type="Proteomes" id="UP000005627">
    <property type="component" value="Chromosome 1"/>
</dbReference>
<dbReference type="RefSeq" id="XP_003679004.1">
    <property type="nucleotide sequence ID" value="XM_003678956.1"/>
</dbReference>
<dbReference type="InterPro" id="IPR049629">
    <property type="entry name" value="DPY30_SDC1_DD"/>
</dbReference>
<keyword evidence="5" id="KW-1185">Reference proteome</keyword>
<dbReference type="EMBL" id="HE616742">
    <property type="protein sequence ID" value="CCE89793.1"/>
    <property type="molecule type" value="Genomic_DNA"/>
</dbReference>
<comment type="similarity">
    <text evidence="2">Belongs to the dpy-30 family.</text>
</comment>
<protein>
    <submittedName>
        <fullName evidence="4">Uncharacterized protein</fullName>
    </submittedName>
</protein>
<evidence type="ECO:0000313" key="4">
    <source>
        <dbReference type="EMBL" id="CCE89793.1"/>
    </source>
</evidence>
<dbReference type="STRING" id="1076872.G8ZME9"/>
<proteinExistence type="inferred from homology"/>
<evidence type="ECO:0000256" key="2">
    <source>
        <dbReference type="ARBA" id="ARBA00010849"/>
    </source>
</evidence>
<name>G8ZME9_TORDE</name>
<dbReference type="eggNOG" id="KOG4109">
    <property type="taxonomic scope" value="Eukaryota"/>
</dbReference>
<organism evidence="4 5">
    <name type="scientific">Torulaspora delbrueckii</name>
    <name type="common">Yeast</name>
    <name type="synonym">Candida colliculosa</name>
    <dbReference type="NCBI Taxonomy" id="4950"/>
    <lineage>
        <taxon>Eukaryota</taxon>
        <taxon>Fungi</taxon>
        <taxon>Dikarya</taxon>
        <taxon>Ascomycota</taxon>
        <taxon>Saccharomycotina</taxon>
        <taxon>Saccharomycetes</taxon>
        <taxon>Saccharomycetales</taxon>
        <taxon>Saccharomycetaceae</taxon>
        <taxon>Torulaspora</taxon>
    </lineage>
</organism>
<dbReference type="GO" id="GO:0042800">
    <property type="term" value="F:histone H3K4 methyltransferase activity"/>
    <property type="evidence" value="ECO:0007669"/>
    <property type="project" value="EnsemblFungi"/>
</dbReference>